<evidence type="ECO:0000256" key="4">
    <source>
        <dbReference type="ARBA" id="ARBA00022989"/>
    </source>
</evidence>
<dbReference type="OrthoDB" id="9813518at2"/>
<evidence type="ECO:0000256" key="9">
    <source>
        <dbReference type="ARBA" id="ARBA00023303"/>
    </source>
</evidence>
<evidence type="ECO:0000256" key="2">
    <source>
        <dbReference type="ARBA" id="ARBA00022448"/>
    </source>
</evidence>
<dbReference type="InterPro" id="IPR001638">
    <property type="entry name" value="Solute-binding_3/MltF_N"/>
</dbReference>
<keyword evidence="4 10" id="KW-1133">Transmembrane helix</keyword>
<evidence type="ECO:0000313" key="14">
    <source>
        <dbReference type="EMBL" id="SHM02214.1"/>
    </source>
</evidence>
<dbReference type="SUPFAM" id="SSF53850">
    <property type="entry name" value="Periplasmic binding protein-like II"/>
    <property type="match status" value="1"/>
</dbReference>
<evidence type="ECO:0000256" key="8">
    <source>
        <dbReference type="ARBA" id="ARBA00023180"/>
    </source>
</evidence>
<feature type="domain" description="Solute-binding protein family 3/N-terminal" evidence="12">
    <location>
        <begin position="43"/>
        <end position="371"/>
    </location>
</feature>
<dbReference type="GO" id="GO:0016020">
    <property type="term" value="C:membrane"/>
    <property type="evidence" value="ECO:0007669"/>
    <property type="project" value="UniProtKB-SubCell"/>
</dbReference>
<feature type="transmembrane region" description="Helical" evidence="10">
    <location>
        <begin position="151"/>
        <end position="174"/>
    </location>
</feature>
<feature type="signal peptide" evidence="11">
    <location>
        <begin position="1"/>
        <end position="33"/>
    </location>
</feature>
<dbReference type="SMART" id="SM00079">
    <property type="entry name" value="PBPe"/>
    <property type="match status" value="1"/>
</dbReference>
<keyword evidence="11" id="KW-0732">Signal</keyword>
<keyword evidence="2" id="KW-0813">Transport</keyword>
<evidence type="ECO:0000259" key="13">
    <source>
        <dbReference type="SMART" id="SM00079"/>
    </source>
</evidence>
<dbReference type="PRINTS" id="PR00169">
    <property type="entry name" value="KCHANNEL"/>
</dbReference>
<dbReference type="InterPro" id="IPR015683">
    <property type="entry name" value="Ionotropic_Glu_rcpt"/>
</dbReference>
<feature type="transmembrane region" description="Helical" evidence="10">
    <location>
        <begin position="219"/>
        <end position="245"/>
    </location>
</feature>
<evidence type="ECO:0000256" key="3">
    <source>
        <dbReference type="ARBA" id="ARBA00022692"/>
    </source>
</evidence>
<keyword evidence="15" id="KW-1185">Reference proteome</keyword>
<dbReference type="Pfam" id="PF00497">
    <property type="entry name" value="SBP_bac_3"/>
    <property type="match status" value="1"/>
</dbReference>
<feature type="domain" description="Ionotropic glutamate receptor C-terminal" evidence="13">
    <location>
        <begin position="43"/>
        <end position="363"/>
    </location>
</feature>
<reference evidence="14 15" key="1">
    <citation type="submission" date="2016-11" db="EMBL/GenBank/DDBJ databases">
        <authorList>
            <person name="Jaros S."/>
            <person name="Januszkiewicz K."/>
            <person name="Wedrychowicz H."/>
        </authorList>
    </citation>
    <scope>NUCLEOTIDE SEQUENCE [LARGE SCALE GENOMIC DNA]</scope>
    <source>
        <strain evidence="14 15">ACAM 12</strain>
    </source>
</reference>
<keyword evidence="5" id="KW-0406">Ion transport</keyword>
<dbReference type="RefSeq" id="WP_079551541.1">
    <property type="nucleotide sequence ID" value="NZ_LT670847.1"/>
</dbReference>
<keyword evidence="7" id="KW-0675">Receptor</keyword>
<dbReference type="Gene3D" id="1.10.287.70">
    <property type="match status" value="1"/>
</dbReference>
<dbReference type="SUPFAM" id="SSF81324">
    <property type="entry name" value="Voltage-gated potassium channels"/>
    <property type="match status" value="1"/>
</dbReference>
<dbReference type="GO" id="GO:0015276">
    <property type="term" value="F:ligand-gated monoatomic ion channel activity"/>
    <property type="evidence" value="ECO:0007669"/>
    <property type="project" value="InterPro"/>
</dbReference>
<dbReference type="PANTHER" id="PTHR18966">
    <property type="entry name" value="IONOTROPIC GLUTAMATE RECEPTOR"/>
    <property type="match status" value="1"/>
</dbReference>
<evidence type="ECO:0000259" key="12">
    <source>
        <dbReference type="SMART" id="SM00062"/>
    </source>
</evidence>
<keyword evidence="9" id="KW-0407">Ion channel</keyword>
<dbReference type="STRING" id="29571.SAMN05878437_0828"/>
<dbReference type="SMART" id="SM00062">
    <property type="entry name" value="PBPb"/>
    <property type="match status" value="1"/>
</dbReference>
<evidence type="ECO:0000256" key="10">
    <source>
        <dbReference type="SAM" id="Phobius"/>
    </source>
</evidence>
<proteinExistence type="predicted"/>
<dbReference type="Gene3D" id="1.20.5.110">
    <property type="match status" value="1"/>
</dbReference>
<keyword evidence="8" id="KW-0325">Glycoprotein</keyword>
<evidence type="ECO:0000256" key="5">
    <source>
        <dbReference type="ARBA" id="ARBA00023065"/>
    </source>
</evidence>
<dbReference type="EMBL" id="LT670847">
    <property type="protein sequence ID" value="SHM02214.1"/>
    <property type="molecule type" value="Genomic_DNA"/>
</dbReference>
<evidence type="ECO:0000313" key="15">
    <source>
        <dbReference type="Proteomes" id="UP000190911"/>
    </source>
</evidence>
<keyword evidence="6 10" id="KW-0472">Membrane</keyword>
<evidence type="ECO:0000256" key="11">
    <source>
        <dbReference type="SAM" id="SignalP"/>
    </source>
</evidence>
<organism evidence="14 15">
    <name type="scientific">Vreelandella subglaciescola</name>
    <dbReference type="NCBI Taxonomy" id="29571"/>
    <lineage>
        <taxon>Bacteria</taxon>
        <taxon>Pseudomonadati</taxon>
        <taxon>Pseudomonadota</taxon>
        <taxon>Gammaproteobacteria</taxon>
        <taxon>Oceanospirillales</taxon>
        <taxon>Halomonadaceae</taxon>
        <taxon>Vreelandella</taxon>
    </lineage>
</organism>
<dbReference type="Pfam" id="PF00060">
    <property type="entry name" value="Lig_chan"/>
    <property type="match status" value="1"/>
</dbReference>
<dbReference type="Gene3D" id="3.40.190.10">
    <property type="entry name" value="Periplasmic binding protein-like II"/>
    <property type="match status" value="2"/>
</dbReference>
<keyword evidence="3 10" id="KW-0812">Transmembrane</keyword>
<name>A0A1M7FDQ2_9GAMM</name>
<feature type="chain" id="PRO_5013155907" evidence="11">
    <location>
        <begin position="34"/>
        <end position="371"/>
    </location>
</feature>
<evidence type="ECO:0000256" key="7">
    <source>
        <dbReference type="ARBA" id="ARBA00023170"/>
    </source>
</evidence>
<sequence length="371" mass="40917">MAYFSFRRCLRWQHVAALFLLLPWVLFCASAIAQTQGQTQEQTLKVGVATVPPFVMEATGGELEGISVDLWRDIAERKGWDFSWQPLSFSELLSAVESGDIDVAVGALTMTADREERFDFSHPFYQTGLSIGVLPQPDQNLFTALRALISWQFLSVVLGLAALLLAVGVVVWFAEHKRNPEQFGGTTLQGLGAGMWWAAVTMTTVGYGDKAPTTPLGRLVGLVWMFAGLIVVASFTAAITTSLTVSNLTSRIQSENDLYGTVVATIDDTASQRYLQEQHIRYRAYPDLTTAMTSVAEGETGAVVYDRALMQYRNQQLGDKHLSILPDVFAKQLYAFAIPEGSALRAPLSLEILDVTESEQWSDIVSRYLAR</sequence>
<protein>
    <submittedName>
        <fullName evidence="14">Amino acid ABC transporter substrate-binding protein, PAAT family</fullName>
    </submittedName>
</protein>
<comment type="subcellular location">
    <subcellularLocation>
        <location evidence="1">Membrane</location>
        <topology evidence="1">Multi-pass membrane protein</topology>
    </subcellularLocation>
</comment>
<accession>A0A1M7FDQ2</accession>
<dbReference type="AlphaFoldDB" id="A0A1M7FDQ2"/>
<gene>
    <name evidence="14" type="ORF">SAMN05878437_0828</name>
</gene>
<dbReference type="InterPro" id="IPR001320">
    <property type="entry name" value="Iontro_rcpt_C"/>
</dbReference>
<evidence type="ECO:0000256" key="1">
    <source>
        <dbReference type="ARBA" id="ARBA00004141"/>
    </source>
</evidence>
<feature type="transmembrane region" description="Helical" evidence="10">
    <location>
        <begin position="186"/>
        <end position="207"/>
    </location>
</feature>
<dbReference type="InParanoid" id="A0A1M7FDQ2"/>
<evidence type="ECO:0000256" key="6">
    <source>
        <dbReference type="ARBA" id="ARBA00023136"/>
    </source>
</evidence>
<dbReference type="Proteomes" id="UP000190911">
    <property type="component" value="Chromosome I"/>
</dbReference>